<sequence>MRGLRARLLAGAGALLAVIAGCGPSGGPGDAAGDGAGRAPGSGPAPGTGPLPPVLDHVPTRDGVVFLTYDDGAERDPRFIELVRERGLPVSMFLTDSVVGPGYAHFARLRAVGASLQNHTLDHPALRGLPYAGQRAEICGQQRKLASRFGVRPRLFRPPYGTYDATTLRAAADCGIEAVVLWRVTLEPDGHLTYTHGPHHLNPGDIVSVPSGESPTLSLAERTERLLGELRQRGLRVGRLEDHTDRTAPPPSPTDPPGPPDGPAPPSTPSLATVEPAPPSAPTRATVKLAPPSTPPAATGERRSPSSPSGV</sequence>
<feature type="chain" id="PRO_5039299061" description="NodB homology domain-containing protein" evidence="2">
    <location>
        <begin position="23"/>
        <end position="311"/>
    </location>
</feature>
<organism evidence="4 5">
    <name type="scientific">Streptomyces pilosus</name>
    <dbReference type="NCBI Taxonomy" id="28893"/>
    <lineage>
        <taxon>Bacteria</taxon>
        <taxon>Bacillati</taxon>
        <taxon>Actinomycetota</taxon>
        <taxon>Actinomycetes</taxon>
        <taxon>Kitasatosporales</taxon>
        <taxon>Streptomycetaceae</taxon>
        <taxon>Streptomyces</taxon>
    </lineage>
</organism>
<feature type="compositionally biased region" description="Pro residues" evidence="1">
    <location>
        <begin position="248"/>
        <end position="268"/>
    </location>
</feature>
<dbReference type="PANTHER" id="PTHR10587:SF134">
    <property type="entry name" value="SECRETED PROTEIN"/>
    <property type="match status" value="1"/>
</dbReference>
<reference evidence="4" key="2">
    <citation type="submission" date="2020-09" db="EMBL/GenBank/DDBJ databases">
        <authorList>
            <person name="Sun Q."/>
            <person name="Ohkuma M."/>
        </authorList>
    </citation>
    <scope>NUCLEOTIDE SEQUENCE</scope>
    <source>
        <strain evidence="4">JCM 4403</strain>
    </source>
</reference>
<evidence type="ECO:0000256" key="1">
    <source>
        <dbReference type="SAM" id="MobiDB-lite"/>
    </source>
</evidence>
<proteinExistence type="predicted"/>
<dbReference type="AlphaFoldDB" id="A0A918BNQ4"/>
<evidence type="ECO:0000313" key="5">
    <source>
        <dbReference type="Proteomes" id="UP000656732"/>
    </source>
</evidence>
<dbReference type="GO" id="GO:0016810">
    <property type="term" value="F:hydrolase activity, acting on carbon-nitrogen (but not peptide) bonds"/>
    <property type="evidence" value="ECO:0007669"/>
    <property type="project" value="InterPro"/>
</dbReference>
<comment type="caution">
    <text evidence="4">The sequence shown here is derived from an EMBL/GenBank/DDBJ whole genome shotgun (WGS) entry which is preliminary data.</text>
</comment>
<dbReference type="PANTHER" id="PTHR10587">
    <property type="entry name" value="GLYCOSYL TRANSFERASE-RELATED"/>
    <property type="match status" value="1"/>
</dbReference>
<reference evidence="4" key="1">
    <citation type="journal article" date="2014" name="Int. J. Syst. Evol. Microbiol.">
        <title>Complete genome sequence of Corynebacterium casei LMG S-19264T (=DSM 44701T), isolated from a smear-ripened cheese.</title>
        <authorList>
            <consortium name="US DOE Joint Genome Institute (JGI-PGF)"/>
            <person name="Walter F."/>
            <person name="Albersmeier A."/>
            <person name="Kalinowski J."/>
            <person name="Ruckert C."/>
        </authorList>
    </citation>
    <scope>NUCLEOTIDE SEQUENCE</scope>
    <source>
        <strain evidence="4">JCM 4403</strain>
    </source>
</reference>
<feature type="signal peptide" evidence="2">
    <location>
        <begin position="1"/>
        <end position="22"/>
    </location>
</feature>
<feature type="domain" description="NodB homology" evidence="3">
    <location>
        <begin position="63"/>
        <end position="238"/>
    </location>
</feature>
<dbReference type="PROSITE" id="PS51677">
    <property type="entry name" value="NODB"/>
    <property type="match status" value="1"/>
</dbReference>
<feature type="compositionally biased region" description="Gly residues" evidence="1">
    <location>
        <begin position="29"/>
        <end position="46"/>
    </location>
</feature>
<name>A0A918BNQ4_9ACTN</name>
<protein>
    <recommendedName>
        <fullName evidence="3">NodB homology domain-containing protein</fullName>
    </recommendedName>
</protein>
<feature type="region of interest" description="Disordered" evidence="1">
    <location>
        <begin position="232"/>
        <end position="311"/>
    </location>
</feature>
<gene>
    <name evidence="4" type="ORF">GCM10010280_30190</name>
</gene>
<accession>A0A918BNQ4</accession>
<dbReference type="Gene3D" id="3.20.20.370">
    <property type="entry name" value="Glycoside hydrolase/deacetylase"/>
    <property type="match status" value="1"/>
</dbReference>
<dbReference type="InterPro" id="IPR002509">
    <property type="entry name" value="NODB_dom"/>
</dbReference>
<dbReference type="InterPro" id="IPR011330">
    <property type="entry name" value="Glyco_hydro/deAcase_b/a-brl"/>
</dbReference>
<feature type="compositionally biased region" description="Basic and acidic residues" evidence="1">
    <location>
        <begin position="232"/>
        <end position="246"/>
    </location>
</feature>
<keyword evidence="2" id="KW-0732">Signal</keyword>
<dbReference type="PROSITE" id="PS51257">
    <property type="entry name" value="PROKAR_LIPOPROTEIN"/>
    <property type="match status" value="1"/>
</dbReference>
<evidence type="ECO:0000256" key="2">
    <source>
        <dbReference type="SAM" id="SignalP"/>
    </source>
</evidence>
<dbReference type="EMBL" id="BMTU01000005">
    <property type="protein sequence ID" value="GGQ81532.1"/>
    <property type="molecule type" value="Genomic_DNA"/>
</dbReference>
<dbReference type="Proteomes" id="UP000656732">
    <property type="component" value="Unassembled WGS sequence"/>
</dbReference>
<evidence type="ECO:0000259" key="3">
    <source>
        <dbReference type="PROSITE" id="PS51677"/>
    </source>
</evidence>
<keyword evidence="5" id="KW-1185">Reference proteome</keyword>
<dbReference type="Pfam" id="PF01522">
    <property type="entry name" value="Polysacc_deac_1"/>
    <property type="match status" value="1"/>
</dbReference>
<dbReference type="GO" id="GO:0005975">
    <property type="term" value="P:carbohydrate metabolic process"/>
    <property type="evidence" value="ECO:0007669"/>
    <property type="project" value="InterPro"/>
</dbReference>
<dbReference type="SUPFAM" id="SSF88713">
    <property type="entry name" value="Glycoside hydrolase/deacetylase"/>
    <property type="match status" value="1"/>
</dbReference>
<evidence type="ECO:0000313" key="4">
    <source>
        <dbReference type="EMBL" id="GGQ81532.1"/>
    </source>
</evidence>
<feature type="region of interest" description="Disordered" evidence="1">
    <location>
        <begin position="29"/>
        <end position="55"/>
    </location>
</feature>
<dbReference type="CDD" id="cd10917">
    <property type="entry name" value="CE4_NodB_like_6s_7s"/>
    <property type="match status" value="1"/>
</dbReference>
<dbReference type="InterPro" id="IPR050248">
    <property type="entry name" value="Polysacc_deacetylase_ArnD"/>
</dbReference>